<dbReference type="EMBL" id="JAVFHQ010000007">
    <property type="protein sequence ID" value="KAK4548458.1"/>
    <property type="molecule type" value="Genomic_DNA"/>
</dbReference>
<evidence type="ECO:0000256" key="1">
    <source>
        <dbReference type="SAM" id="SignalP"/>
    </source>
</evidence>
<reference evidence="2 3" key="1">
    <citation type="submission" date="2021-11" db="EMBL/GenBank/DDBJ databases">
        <title>Black yeast isolated from Biological Soil Crust.</title>
        <authorList>
            <person name="Kurbessoian T."/>
        </authorList>
    </citation>
    <scope>NUCLEOTIDE SEQUENCE [LARGE SCALE GENOMIC DNA]</scope>
    <source>
        <strain evidence="2 3">CCFEE 5522</strain>
    </source>
</reference>
<comment type="caution">
    <text evidence="2">The sequence shown here is derived from an EMBL/GenBank/DDBJ whole genome shotgun (WGS) entry which is preliminary data.</text>
</comment>
<accession>A0AAV9JSJ6</accession>
<feature type="chain" id="PRO_5043922729" evidence="1">
    <location>
        <begin position="22"/>
        <end position="198"/>
    </location>
</feature>
<evidence type="ECO:0000313" key="2">
    <source>
        <dbReference type="EMBL" id="KAK4548458.1"/>
    </source>
</evidence>
<dbReference type="AlphaFoldDB" id="A0AAV9JSJ6"/>
<evidence type="ECO:0000313" key="3">
    <source>
        <dbReference type="Proteomes" id="UP001324427"/>
    </source>
</evidence>
<keyword evidence="1" id="KW-0732">Signal</keyword>
<name>A0AAV9JSJ6_9PEZI</name>
<protein>
    <submittedName>
        <fullName evidence="2">Uncharacterized protein</fullName>
    </submittedName>
</protein>
<sequence>MRISVASTAFLCVAAAQPISAGPSPGVEVFATFDDLNSVSGGADGEPLGVYRGLNYTSFAVLSIEEGENAIIPQSVPSVATHYISEGAISITAATVKSFDLLSLYFGCTEGFRLTGLTRPEQCTVAFTVYKQGIAAVFQTFLGQYDPTDPVIASMTNVPFPTNFTGLDRVDIKVVQTTLTPRVTAVLIDNVAYKTYSQ</sequence>
<gene>
    <name evidence="2" type="ORF">LTR36_009368</name>
</gene>
<organism evidence="2 3">
    <name type="scientific">Oleoguttula mirabilis</name>
    <dbReference type="NCBI Taxonomy" id="1507867"/>
    <lineage>
        <taxon>Eukaryota</taxon>
        <taxon>Fungi</taxon>
        <taxon>Dikarya</taxon>
        <taxon>Ascomycota</taxon>
        <taxon>Pezizomycotina</taxon>
        <taxon>Dothideomycetes</taxon>
        <taxon>Dothideomycetidae</taxon>
        <taxon>Mycosphaerellales</taxon>
        <taxon>Teratosphaeriaceae</taxon>
        <taxon>Oleoguttula</taxon>
    </lineage>
</organism>
<feature type="signal peptide" evidence="1">
    <location>
        <begin position="1"/>
        <end position="21"/>
    </location>
</feature>
<proteinExistence type="predicted"/>
<dbReference type="Proteomes" id="UP001324427">
    <property type="component" value="Unassembled WGS sequence"/>
</dbReference>
<keyword evidence="3" id="KW-1185">Reference proteome</keyword>